<name>A0A9C6X657_FRAOC</name>
<accession>A0A9C6X657</accession>
<dbReference type="InterPro" id="IPR015422">
    <property type="entry name" value="PyrdxlP-dep_Trfase_small"/>
</dbReference>
<dbReference type="SUPFAM" id="SSF53383">
    <property type="entry name" value="PLP-dependent transferases"/>
    <property type="match status" value="1"/>
</dbReference>
<dbReference type="Proteomes" id="UP000504606">
    <property type="component" value="Unplaced"/>
</dbReference>
<dbReference type="AlphaFoldDB" id="A0A9C6X657"/>
<dbReference type="KEGG" id="foc:113207999"/>
<reference evidence="3" key="1">
    <citation type="submission" date="2025-08" db="UniProtKB">
        <authorList>
            <consortium name="RefSeq"/>
        </authorList>
    </citation>
    <scope>IDENTIFICATION</scope>
    <source>
        <tissue evidence="3">Whole organism</tissue>
    </source>
</reference>
<dbReference type="OrthoDB" id="7042322at2759"/>
<gene>
    <name evidence="3" type="primary">LOC113207999</name>
</gene>
<sequence>MSADQPPEAAQPPPTRRLRHLFDGDETNVYNSEFCNLCAGTPGPDLLRRCVDIFEEATAHRMAHERKDAFLFQYGATDGPWDFREELSRFLSKRYDDQVNEDDLVLTCGASHGLQLILNSFIEPDGVIFVEEVTYMIAIAVFREFSGMKIVSVPFSDTGVVASELERLAREEKAKRGDRSTGKPFWAVFYSIPVYHNPTGVCTSQEVGAEVVRVAQSLGFLVACDDVYNLLHYGAGAAPRRLHSLERSLAPPAGAAGPRRRHVVSNGSFSKILAPGVRVGWLEAPADLVQQLRTSGILRSGGGVNSYTAGVICSALQLGLLDKHLDHLVATFRGRMRALCDALEAALPAGCSLHPARPAGGYFVWLRLPPGLDAEAVQRHARDTRRVSAFPGALFSPASASSAHGPAAGSSHLRLAIAFHDEQRLAAAARDLCSAIAELIQQRGDVLV</sequence>
<evidence type="ECO:0000313" key="3">
    <source>
        <dbReference type="RefSeq" id="XP_052129848.1"/>
    </source>
</evidence>
<dbReference type="PANTHER" id="PTHR42858">
    <property type="entry name" value="AMINOTRANSFERASE"/>
    <property type="match status" value="1"/>
</dbReference>
<dbReference type="Pfam" id="PF00155">
    <property type="entry name" value="Aminotran_1_2"/>
    <property type="match status" value="1"/>
</dbReference>
<dbReference type="Gene3D" id="3.90.1150.10">
    <property type="entry name" value="Aspartate Aminotransferase, domain 1"/>
    <property type="match status" value="1"/>
</dbReference>
<dbReference type="InterPro" id="IPR004839">
    <property type="entry name" value="Aminotransferase_I/II_large"/>
</dbReference>
<dbReference type="RefSeq" id="XP_052129848.1">
    <property type="nucleotide sequence ID" value="XM_052273888.1"/>
</dbReference>
<dbReference type="InterPro" id="IPR015421">
    <property type="entry name" value="PyrdxlP-dep_Trfase_major"/>
</dbReference>
<dbReference type="GO" id="GO:0047536">
    <property type="term" value="F:2-aminoadipate transaminase activity"/>
    <property type="evidence" value="ECO:0007669"/>
    <property type="project" value="TreeGrafter"/>
</dbReference>
<dbReference type="CDD" id="cd00609">
    <property type="entry name" value="AAT_like"/>
    <property type="match status" value="1"/>
</dbReference>
<evidence type="ECO:0000259" key="1">
    <source>
        <dbReference type="Pfam" id="PF00155"/>
    </source>
</evidence>
<protein>
    <submittedName>
        <fullName evidence="3">2-aminoadipate transaminase</fullName>
    </submittedName>
</protein>
<dbReference type="Gene3D" id="3.40.640.10">
    <property type="entry name" value="Type I PLP-dependent aspartate aminotransferase-like (Major domain)"/>
    <property type="match status" value="1"/>
</dbReference>
<keyword evidence="2" id="KW-1185">Reference proteome</keyword>
<dbReference type="PANTHER" id="PTHR42858:SF1">
    <property type="entry name" value="LD15494P"/>
    <property type="match status" value="1"/>
</dbReference>
<proteinExistence type="predicted"/>
<evidence type="ECO:0000313" key="2">
    <source>
        <dbReference type="Proteomes" id="UP000504606"/>
    </source>
</evidence>
<dbReference type="GO" id="GO:0030170">
    <property type="term" value="F:pyridoxal phosphate binding"/>
    <property type="evidence" value="ECO:0007669"/>
    <property type="project" value="InterPro"/>
</dbReference>
<dbReference type="GeneID" id="113207999"/>
<dbReference type="InterPro" id="IPR015424">
    <property type="entry name" value="PyrdxlP-dep_Trfase"/>
</dbReference>
<organism evidence="2 3">
    <name type="scientific">Frankliniella occidentalis</name>
    <name type="common">Western flower thrips</name>
    <name type="synonym">Euthrips occidentalis</name>
    <dbReference type="NCBI Taxonomy" id="133901"/>
    <lineage>
        <taxon>Eukaryota</taxon>
        <taxon>Metazoa</taxon>
        <taxon>Ecdysozoa</taxon>
        <taxon>Arthropoda</taxon>
        <taxon>Hexapoda</taxon>
        <taxon>Insecta</taxon>
        <taxon>Pterygota</taxon>
        <taxon>Neoptera</taxon>
        <taxon>Paraneoptera</taxon>
        <taxon>Thysanoptera</taxon>
        <taxon>Terebrantia</taxon>
        <taxon>Thripoidea</taxon>
        <taxon>Thripidae</taxon>
        <taxon>Frankliniella</taxon>
    </lineage>
</organism>
<feature type="domain" description="Aminotransferase class I/classII large" evidence="1">
    <location>
        <begin position="66"/>
        <end position="430"/>
    </location>
</feature>